<evidence type="ECO:0000313" key="2">
    <source>
        <dbReference type="Proteomes" id="UP001235744"/>
    </source>
</evidence>
<keyword evidence="2" id="KW-1185">Reference proteome</keyword>
<accession>A0ABY9IZU6</accession>
<protein>
    <recommendedName>
        <fullName evidence="3">Ribbon-helix-helix protein CopG domain-containing protein</fullName>
    </recommendedName>
</protein>
<reference evidence="1 2" key="1">
    <citation type="submission" date="2023-03" db="EMBL/GenBank/DDBJ databases">
        <title>Isolation and description of six Streptomyces strains from soil environments, able to metabolize different microbial glucans.</title>
        <authorList>
            <person name="Widen T."/>
            <person name="Larsbrink J."/>
        </authorList>
    </citation>
    <scope>NUCLEOTIDE SEQUENCE [LARGE SCALE GENOMIC DNA]</scope>
    <source>
        <strain evidence="1 2">Alt2</strain>
    </source>
</reference>
<dbReference type="Proteomes" id="UP001235744">
    <property type="component" value="Chromosome"/>
</dbReference>
<proteinExistence type="predicted"/>
<dbReference type="EMBL" id="CP120988">
    <property type="protein sequence ID" value="WLQ60490.1"/>
    <property type="molecule type" value="Genomic_DNA"/>
</dbReference>
<name>A0ABY9IZU6_9ACTN</name>
<organism evidence="1 2">
    <name type="scientific">Streptomyces poriferorum</name>
    <dbReference type="NCBI Taxonomy" id="2798799"/>
    <lineage>
        <taxon>Bacteria</taxon>
        <taxon>Bacillati</taxon>
        <taxon>Actinomycetota</taxon>
        <taxon>Actinomycetes</taxon>
        <taxon>Kitasatosporales</taxon>
        <taxon>Streptomycetaceae</taxon>
        <taxon>Streptomyces</taxon>
    </lineage>
</organism>
<dbReference type="RefSeq" id="WP_306069228.1">
    <property type="nucleotide sequence ID" value="NZ_CP120988.1"/>
</dbReference>
<gene>
    <name evidence="1" type="ORF">P8A19_35935</name>
</gene>
<sequence length="58" mass="6651">MANQHKHKQRVIRGVPDEEVDAFDAAARALGADRSRVTRQLWAWFTRQPGVELPQRPS</sequence>
<evidence type="ECO:0000313" key="1">
    <source>
        <dbReference type="EMBL" id="WLQ60490.1"/>
    </source>
</evidence>
<evidence type="ECO:0008006" key="3">
    <source>
        <dbReference type="Google" id="ProtNLM"/>
    </source>
</evidence>